<feature type="domain" description="DUF3817" evidence="7">
    <location>
        <begin position="6"/>
        <end position="93"/>
    </location>
</feature>
<accession>A0ABP7AD96</accession>
<keyword evidence="3 6" id="KW-0812">Transmembrane</keyword>
<protein>
    <submittedName>
        <fullName evidence="8">DUF3817 domain-containing protein</fullName>
    </submittedName>
</protein>
<dbReference type="NCBIfam" id="TIGR03954">
    <property type="entry name" value="integ_memb_HG"/>
    <property type="match status" value="1"/>
</dbReference>
<dbReference type="PANTHER" id="PTHR40077">
    <property type="entry name" value="MEMBRANE PROTEIN-RELATED"/>
    <property type="match status" value="1"/>
</dbReference>
<feature type="transmembrane region" description="Helical" evidence="6">
    <location>
        <begin position="127"/>
        <end position="147"/>
    </location>
</feature>
<comment type="caution">
    <text evidence="8">The sequence shown here is derived from an EMBL/GenBank/DDBJ whole genome shotgun (WGS) entry which is preliminary data.</text>
</comment>
<organism evidence="8 9">
    <name type="scientific">Microbacterium awajiense</name>
    <dbReference type="NCBI Taxonomy" id="415214"/>
    <lineage>
        <taxon>Bacteria</taxon>
        <taxon>Bacillati</taxon>
        <taxon>Actinomycetota</taxon>
        <taxon>Actinomycetes</taxon>
        <taxon>Micrococcales</taxon>
        <taxon>Microbacteriaceae</taxon>
        <taxon>Microbacterium</taxon>
    </lineage>
</organism>
<feature type="transmembrane region" description="Helical" evidence="6">
    <location>
        <begin position="66"/>
        <end position="85"/>
    </location>
</feature>
<proteinExistence type="predicted"/>
<keyword evidence="9" id="KW-1185">Reference proteome</keyword>
<dbReference type="PANTHER" id="PTHR40077:SF1">
    <property type="entry name" value="MEMBRANE PROTEIN"/>
    <property type="match status" value="1"/>
</dbReference>
<dbReference type="InterPro" id="IPR023845">
    <property type="entry name" value="DUF3817_TM"/>
</dbReference>
<dbReference type="Proteomes" id="UP001501697">
    <property type="component" value="Unassembled WGS sequence"/>
</dbReference>
<comment type="subcellular location">
    <subcellularLocation>
        <location evidence="1">Cell membrane</location>
        <topology evidence="1">Multi-pass membrane protein</topology>
    </subcellularLocation>
</comment>
<dbReference type="EMBL" id="BAAAYU010000001">
    <property type="protein sequence ID" value="GAA3629469.1"/>
    <property type="molecule type" value="Genomic_DNA"/>
</dbReference>
<dbReference type="RefSeq" id="WP_344736810.1">
    <property type="nucleotide sequence ID" value="NZ_BAAAYU010000001.1"/>
</dbReference>
<dbReference type="Pfam" id="PF12823">
    <property type="entry name" value="DUF3817"/>
    <property type="match status" value="1"/>
</dbReference>
<evidence type="ECO:0000313" key="9">
    <source>
        <dbReference type="Proteomes" id="UP001501697"/>
    </source>
</evidence>
<keyword evidence="5 6" id="KW-0472">Membrane</keyword>
<evidence type="ECO:0000256" key="2">
    <source>
        <dbReference type="ARBA" id="ARBA00022475"/>
    </source>
</evidence>
<name>A0ABP7AD96_9MICO</name>
<feature type="transmembrane region" description="Helical" evidence="6">
    <location>
        <begin position="7"/>
        <end position="29"/>
    </location>
</feature>
<evidence type="ECO:0000256" key="5">
    <source>
        <dbReference type="ARBA" id="ARBA00023136"/>
    </source>
</evidence>
<reference evidence="9" key="1">
    <citation type="journal article" date="2019" name="Int. J. Syst. Evol. Microbiol.">
        <title>The Global Catalogue of Microorganisms (GCM) 10K type strain sequencing project: providing services to taxonomists for standard genome sequencing and annotation.</title>
        <authorList>
            <consortium name="The Broad Institute Genomics Platform"/>
            <consortium name="The Broad Institute Genome Sequencing Center for Infectious Disease"/>
            <person name="Wu L."/>
            <person name="Ma J."/>
        </authorList>
    </citation>
    <scope>NUCLEOTIDE SEQUENCE [LARGE SCALE GENOMIC DNA]</scope>
    <source>
        <strain evidence="9">JCM 16544</strain>
    </source>
</reference>
<evidence type="ECO:0000259" key="7">
    <source>
        <dbReference type="Pfam" id="PF12823"/>
    </source>
</evidence>
<gene>
    <name evidence="8" type="ORF">GCM10022200_10150</name>
</gene>
<evidence type="ECO:0000256" key="6">
    <source>
        <dbReference type="SAM" id="Phobius"/>
    </source>
</evidence>
<evidence type="ECO:0000256" key="4">
    <source>
        <dbReference type="ARBA" id="ARBA00022989"/>
    </source>
</evidence>
<evidence type="ECO:0000256" key="3">
    <source>
        <dbReference type="ARBA" id="ARBA00022692"/>
    </source>
</evidence>
<feature type="transmembrane region" description="Helical" evidence="6">
    <location>
        <begin position="35"/>
        <end position="59"/>
    </location>
</feature>
<evidence type="ECO:0000313" key="8">
    <source>
        <dbReference type="EMBL" id="GAA3629469.1"/>
    </source>
</evidence>
<sequence length="154" mass="16926">MFRTPLNLFRVLAIAEAISWTLLIAGLILRATSDLAIAVTVGGGIHGFVFLSYGATAILVAKNQRWGVWPATVAIASAVIPYATIPTEIWLHRSGRLRGAWRLTQTEDPRDAAWHDRLMRWFLARPWVLGVLIALAVVLLYVALLLIGPPGGRH</sequence>
<keyword evidence="4 6" id="KW-1133">Transmembrane helix</keyword>
<keyword evidence="2" id="KW-1003">Cell membrane</keyword>
<evidence type="ECO:0000256" key="1">
    <source>
        <dbReference type="ARBA" id="ARBA00004651"/>
    </source>
</evidence>